<dbReference type="Gene3D" id="3.40.50.300">
    <property type="entry name" value="P-loop containing nucleotide triphosphate hydrolases"/>
    <property type="match status" value="1"/>
</dbReference>
<evidence type="ECO:0000313" key="3">
    <source>
        <dbReference type="EMBL" id="KAG7085477.1"/>
    </source>
</evidence>
<keyword evidence="1" id="KW-0677">Repeat</keyword>
<dbReference type="RefSeq" id="XP_043001948.1">
    <property type="nucleotide sequence ID" value="XM_043159993.1"/>
</dbReference>
<dbReference type="KEGG" id="more:E1B28_003039"/>
<dbReference type="InterPro" id="IPR027417">
    <property type="entry name" value="P-loop_NTPase"/>
</dbReference>
<dbReference type="AlphaFoldDB" id="A0A9P7RLB7"/>
<dbReference type="SUPFAM" id="SSF52540">
    <property type="entry name" value="P-loop containing nucleoside triphosphate hydrolases"/>
    <property type="match status" value="1"/>
</dbReference>
<feature type="domain" description="Nephrocystin 3-like N-terminal" evidence="2">
    <location>
        <begin position="56"/>
        <end position="187"/>
    </location>
</feature>
<evidence type="ECO:0000256" key="1">
    <source>
        <dbReference type="ARBA" id="ARBA00022737"/>
    </source>
</evidence>
<dbReference type="InterPro" id="IPR056884">
    <property type="entry name" value="NPHP3-like_N"/>
</dbReference>
<dbReference type="GeneID" id="66072115"/>
<evidence type="ECO:0000259" key="2">
    <source>
        <dbReference type="Pfam" id="PF24883"/>
    </source>
</evidence>
<comment type="caution">
    <text evidence="3">The sequence shown here is derived from an EMBL/GenBank/DDBJ whole genome shotgun (WGS) entry which is preliminary data.</text>
</comment>
<name>A0A9P7RLB7_9AGAR</name>
<evidence type="ECO:0000313" key="4">
    <source>
        <dbReference type="Proteomes" id="UP001049176"/>
    </source>
</evidence>
<dbReference type="Proteomes" id="UP001049176">
    <property type="component" value="Chromosome 11"/>
</dbReference>
<keyword evidence="4" id="KW-1185">Reference proteome</keyword>
<dbReference type="PANTHER" id="PTHR10039">
    <property type="entry name" value="AMELOGENIN"/>
    <property type="match status" value="1"/>
</dbReference>
<dbReference type="EMBL" id="CM032191">
    <property type="protein sequence ID" value="KAG7085477.1"/>
    <property type="molecule type" value="Genomic_DNA"/>
</dbReference>
<proteinExistence type="predicted"/>
<organism evidence="3 4">
    <name type="scientific">Marasmius oreades</name>
    <name type="common">fairy-ring Marasmius</name>
    <dbReference type="NCBI Taxonomy" id="181124"/>
    <lineage>
        <taxon>Eukaryota</taxon>
        <taxon>Fungi</taxon>
        <taxon>Dikarya</taxon>
        <taxon>Basidiomycota</taxon>
        <taxon>Agaricomycotina</taxon>
        <taxon>Agaricomycetes</taxon>
        <taxon>Agaricomycetidae</taxon>
        <taxon>Agaricales</taxon>
        <taxon>Marasmiineae</taxon>
        <taxon>Marasmiaceae</taxon>
        <taxon>Marasmius</taxon>
    </lineage>
</organism>
<dbReference type="OrthoDB" id="4760524at2759"/>
<dbReference type="Pfam" id="PF24883">
    <property type="entry name" value="NPHP3_N"/>
    <property type="match status" value="1"/>
</dbReference>
<reference evidence="3" key="1">
    <citation type="journal article" date="2021" name="Genome Biol. Evol.">
        <title>The assembled and annotated genome of the fairy-ring fungus Marasmius oreades.</title>
        <authorList>
            <person name="Hiltunen M."/>
            <person name="Ament-Velasquez S.L."/>
            <person name="Johannesson H."/>
        </authorList>
    </citation>
    <scope>NUCLEOTIDE SEQUENCE</scope>
    <source>
        <strain evidence="3">03SP1</strain>
    </source>
</reference>
<protein>
    <recommendedName>
        <fullName evidence="2">Nephrocystin 3-like N-terminal domain-containing protein</fullName>
    </recommendedName>
</protein>
<accession>A0A9P7RLB7</accession>
<sequence>MGQAVFNNVGRDLNHNYYAANPLWDAIADIGASHNSEQQVERGRCLPGTRQAVLQLIHNWRTSEGQHSPVCWLSGAAGVGKSAIALTVAEECEKDGLVASFFFFRTDPKRNNPSSLILSIAHGLVVTRPDLKPLVDQKITADPSILKARLEKQYEELVLEHVLLPCSHKSPDLIIIDGLDECSDAATQGRPESWIKEEFSQFHRLTKHIQLDDSFLPRYNIELYLDKGRSIPLKSQPNIRATGVAPTPNQPKN</sequence>
<gene>
    <name evidence="3" type="ORF">E1B28_003039</name>
</gene>